<dbReference type="FunCoup" id="K1Q9T0">
    <property type="interactions" value="606"/>
</dbReference>
<comment type="similarity">
    <text evidence="1">Belongs to the amidase family. GatA subfamily.</text>
</comment>
<dbReference type="GO" id="GO:0005739">
    <property type="term" value="C:mitochondrion"/>
    <property type="evidence" value="ECO:0007669"/>
    <property type="project" value="UniProtKB-SubCell"/>
</dbReference>
<dbReference type="GO" id="GO:0016740">
    <property type="term" value="F:transferase activity"/>
    <property type="evidence" value="ECO:0007669"/>
    <property type="project" value="UniProtKB-KW"/>
</dbReference>
<dbReference type="Gene3D" id="3.90.1300.10">
    <property type="entry name" value="Amidase signature (AS) domain"/>
    <property type="match status" value="1"/>
</dbReference>
<keyword evidence="1" id="KW-0648">Protein biosynthesis</keyword>
<dbReference type="InterPro" id="IPR036928">
    <property type="entry name" value="AS_sf"/>
</dbReference>
<reference evidence="3" key="1">
    <citation type="journal article" date="2012" name="Nature">
        <title>The oyster genome reveals stress adaptation and complexity of shell formation.</title>
        <authorList>
            <person name="Zhang G."/>
            <person name="Fang X."/>
            <person name="Guo X."/>
            <person name="Li L."/>
            <person name="Luo R."/>
            <person name="Xu F."/>
            <person name="Yang P."/>
            <person name="Zhang L."/>
            <person name="Wang X."/>
            <person name="Qi H."/>
            <person name="Xiong Z."/>
            <person name="Que H."/>
            <person name="Xie Y."/>
            <person name="Holland P.W."/>
            <person name="Paps J."/>
            <person name="Zhu Y."/>
            <person name="Wu F."/>
            <person name="Chen Y."/>
            <person name="Wang J."/>
            <person name="Peng C."/>
            <person name="Meng J."/>
            <person name="Yang L."/>
            <person name="Liu J."/>
            <person name="Wen B."/>
            <person name="Zhang N."/>
            <person name="Huang Z."/>
            <person name="Zhu Q."/>
            <person name="Feng Y."/>
            <person name="Mount A."/>
            <person name="Hedgecock D."/>
            <person name="Xu Z."/>
            <person name="Liu Y."/>
            <person name="Domazet-Loso T."/>
            <person name="Du Y."/>
            <person name="Sun X."/>
            <person name="Zhang S."/>
            <person name="Liu B."/>
            <person name="Cheng P."/>
            <person name="Jiang X."/>
            <person name="Li J."/>
            <person name="Fan D."/>
            <person name="Wang W."/>
            <person name="Fu W."/>
            <person name="Wang T."/>
            <person name="Wang B."/>
            <person name="Zhang J."/>
            <person name="Peng Z."/>
            <person name="Li Y."/>
            <person name="Li N."/>
            <person name="Wang J."/>
            <person name="Chen M."/>
            <person name="He Y."/>
            <person name="Tan F."/>
            <person name="Song X."/>
            <person name="Zheng Q."/>
            <person name="Huang R."/>
            <person name="Yang H."/>
            <person name="Du X."/>
            <person name="Chen L."/>
            <person name="Yang M."/>
            <person name="Gaffney P.M."/>
            <person name="Wang S."/>
            <person name="Luo L."/>
            <person name="She Z."/>
            <person name="Ming Y."/>
            <person name="Huang W."/>
            <person name="Zhang S."/>
            <person name="Huang B."/>
            <person name="Zhang Y."/>
            <person name="Qu T."/>
            <person name="Ni P."/>
            <person name="Miao G."/>
            <person name="Wang J."/>
            <person name="Wang Q."/>
            <person name="Steinberg C.E."/>
            <person name="Wang H."/>
            <person name="Li N."/>
            <person name="Qian L."/>
            <person name="Zhang G."/>
            <person name="Li Y."/>
            <person name="Yang H."/>
            <person name="Liu X."/>
            <person name="Wang J."/>
            <person name="Yin Y."/>
            <person name="Wang J."/>
        </authorList>
    </citation>
    <scope>NUCLEOTIDE SEQUENCE [LARGE SCALE GENOMIC DNA]</scope>
    <source>
        <strain evidence="3">05x7-T-G4-1.051#20</strain>
    </source>
</reference>
<dbReference type="InterPro" id="IPR004412">
    <property type="entry name" value="GatA"/>
</dbReference>
<protein>
    <recommendedName>
        <fullName evidence="1">Glutamyl-tRNA(Gln) amidotransferase subunit A, mitochondrial</fullName>
        <shortName evidence="1">Glu-AdT subunit A</shortName>
        <ecNumber evidence="1">6.3.5.7</ecNumber>
    </recommendedName>
</protein>
<organism evidence="3">
    <name type="scientific">Magallana gigas</name>
    <name type="common">Pacific oyster</name>
    <name type="synonym">Crassostrea gigas</name>
    <dbReference type="NCBI Taxonomy" id="29159"/>
    <lineage>
        <taxon>Eukaryota</taxon>
        <taxon>Metazoa</taxon>
        <taxon>Spiralia</taxon>
        <taxon>Lophotrochozoa</taxon>
        <taxon>Mollusca</taxon>
        <taxon>Bivalvia</taxon>
        <taxon>Autobranchia</taxon>
        <taxon>Pteriomorphia</taxon>
        <taxon>Ostreida</taxon>
        <taxon>Ostreoidea</taxon>
        <taxon>Ostreidae</taxon>
        <taxon>Magallana</taxon>
    </lineage>
</organism>
<evidence type="ECO:0000259" key="2">
    <source>
        <dbReference type="Pfam" id="PF01425"/>
    </source>
</evidence>
<dbReference type="PANTHER" id="PTHR11895:SF7">
    <property type="entry name" value="GLUTAMYL-TRNA(GLN) AMIDOTRANSFERASE SUBUNIT A, MITOCHONDRIAL"/>
    <property type="match status" value="1"/>
</dbReference>
<dbReference type="SUPFAM" id="SSF75304">
    <property type="entry name" value="Amidase signature (AS) enzymes"/>
    <property type="match status" value="1"/>
</dbReference>
<gene>
    <name evidence="3" type="ORF">CGI_10002310</name>
</gene>
<dbReference type="InParanoid" id="K1Q9T0"/>
<comment type="catalytic activity">
    <reaction evidence="1">
        <text>L-glutamyl-tRNA(Gln) + L-glutamine + ATP + H2O = L-glutaminyl-tRNA(Gln) + L-glutamate + ADP + phosphate + H(+)</text>
        <dbReference type="Rhea" id="RHEA:17521"/>
        <dbReference type="Rhea" id="RHEA-COMP:9681"/>
        <dbReference type="Rhea" id="RHEA-COMP:9684"/>
        <dbReference type="ChEBI" id="CHEBI:15377"/>
        <dbReference type="ChEBI" id="CHEBI:15378"/>
        <dbReference type="ChEBI" id="CHEBI:29985"/>
        <dbReference type="ChEBI" id="CHEBI:30616"/>
        <dbReference type="ChEBI" id="CHEBI:43474"/>
        <dbReference type="ChEBI" id="CHEBI:58359"/>
        <dbReference type="ChEBI" id="CHEBI:78520"/>
        <dbReference type="ChEBI" id="CHEBI:78521"/>
        <dbReference type="ChEBI" id="CHEBI:456216"/>
        <dbReference type="EC" id="6.3.5.7"/>
    </reaction>
</comment>
<keyword evidence="1" id="KW-0436">Ligase</keyword>
<accession>K1Q9T0</accession>
<feature type="active site" description="Charge relay system" evidence="1">
    <location>
        <position position="171"/>
    </location>
</feature>
<dbReference type="GO" id="GO:0050567">
    <property type="term" value="F:glutaminyl-tRNA synthase (glutamine-hydrolyzing) activity"/>
    <property type="evidence" value="ECO:0007669"/>
    <property type="project" value="UniProtKB-UniRule"/>
</dbReference>
<keyword evidence="1" id="KW-0496">Mitochondrion</keyword>
<evidence type="ECO:0000256" key="1">
    <source>
        <dbReference type="HAMAP-Rule" id="MF_03150"/>
    </source>
</evidence>
<dbReference type="InterPro" id="IPR023631">
    <property type="entry name" value="Amidase_dom"/>
</dbReference>
<feature type="domain" description="Amidase" evidence="2">
    <location>
        <begin position="27"/>
        <end position="487"/>
    </location>
</feature>
<comment type="function">
    <text evidence="1">Allows the formation of correctly charged Gln-tRNA(Gln) through the transamidation of misacylated Glu-tRNA(Gln) in the mitochondria. The reaction takes place in the presence of glutamine and ATP through an activated gamma-phospho-Glu-tRNA(Gln).</text>
</comment>
<dbReference type="GO" id="GO:0030956">
    <property type="term" value="C:glutamyl-tRNA(Gln) amidotransferase complex"/>
    <property type="evidence" value="ECO:0007669"/>
    <property type="project" value="UniProtKB-UniRule"/>
</dbReference>
<dbReference type="HOGENOM" id="CLU_009600_7_6_1"/>
<keyword evidence="3" id="KW-0808">Transferase</keyword>
<dbReference type="InterPro" id="IPR000120">
    <property type="entry name" value="Amidase"/>
</dbReference>
<dbReference type="GO" id="GO:0070681">
    <property type="term" value="P:glutaminyl-tRNAGln biosynthesis via transamidation"/>
    <property type="evidence" value="ECO:0007669"/>
    <property type="project" value="UniProtKB-UniRule"/>
</dbReference>
<evidence type="ECO:0000313" key="3">
    <source>
        <dbReference type="EMBL" id="EKC25565.1"/>
    </source>
</evidence>
<dbReference type="EMBL" id="JH817031">
    <property type="protein sequence ID" value="EKC25565.1"/>
    <property type="molecule type" value="Genomic_DNA"/>
</dbReference>
<feature type="active site" description="Charge relay system" evidence="1">
    <location>
        <position position="82"/>
    </location>
</feature>
<comment type="subcellular location">
    <subcellularLocation>
        <location evidence="1">Mitochondrion</location>
    </subcellularLocation>
</comment>
<dbReference type="PANTHER" id="PTHR11895">
    <property type="entry name" value="TRANSAMIDASE"/>
    <property type="match status" value="1"/>
</dbReference>
<name>K1Q9T0_MAGGI</name>
<comment type="subunit">
    <text evidence="1">Subunit of the heterotrimeric GatCAB amidotransferase (AdT) complex, composed of A, B and C subunits.</text>
</comment>
<keyword evidence="1" id="KW-0547">Nucleotide-binding</keyword>
<keyword evidence="1" id="KW-0067">ATP-binding</keyword>
<proteinExistence type="inferred from homology"/>
<feature type="active site" description="Acyl-ester intermediate" evidence="1">
    <location>
        <position position="195"/>
    </location>
</feature>
<dbReference type="HAMAP" id="MF_00120">
    <property type="entry name" value="GatA"/>
    <property type="match status" value="1"/>
</dbReference>
<dbReference type="GO" id="GO:0005524">
    <property type="term" value="F:ATP binding"/>
    <property type="evidence" value="ECO:0007669"/>
    <property type="project" value="UniProtKB-KW"/>
</dbReference>
<dbReference type="AlphaFoldDB" id="K1Q9T0"/>
<dbReference type="EC" id="6.3.5.7" evidence="1"/>
<sequence>MPKFPSRFFLPAISKLKDGSLSAAELCEKCVTRAKRVQELNFIVTDNFSQSQKEAVHSARLWSEYGRHNEWRKFGGIPFAIKDNFCTKDIRTTCASHILNNYVPPYTATVVQKLQDAGGVIIGKTNMDEFAMGAGSTDSIFGPVRNPWNYEFAQSGEEQDKTNDWHIAGGSSGGSAVAVATGASFGAFGSDTGGSTRNPAAYCGVVGFKSTYGRLSRHGLIPLVNSLDVPGIFAKSVDDASLLFNAVAGHDTRDSTTVTDSIETFTLPDDISVKHLHIGIPKEYHAPGMSPCVLEAWRRAADLFDRAGAKVSEVSLPHTQFSIICYSVLCCAEVASNMSRYDGIEYGHRAKNEDSTEELYAATRHEGFNDVVRGRILAGNFFLLKRNYDNFFIKAQKVRRLIAEDFRQVFGGGMDILLTPTTLTEAPTYSWFTEVDNRTRAEEQDVFTQPINLAGVPAITVPASLSQSGLPIGLQFIGPNFHDKEVLTVAKWFEQQTNFKRLDLSHLDKS</sequence>
<dbReference type="Pfam" id="PF01425">
    <property type="entry name" value="Amidase"/>
    <property type="match status" value="1"/>
</dbReference>
<dbReference type="GO" id="GO:0032543">
    <property type="term" value="P:mitochondrial translation"/>
    <property type="evidence" value="ECO:0007669"/>
    <property type="project" value="UniProtKB-UniRule"/>
</dbReference>